<dbReference type="EMBL" id="CP086239">
    <property type="protein sequence ID" value="WAG60235.1"/>
    <property type="molecule type" value="Genomic_DNA"/>
</dbReference>
<sequence length="85" mass="9950">MEDINDLYKVFSDEKVMAYIPEGVTMKLKRIIALAKPENIASNRVIQKIGLKFEYLVSGLPEEFDFYNGEPYYSLTKKEYLEMTK</sequence>
<dbReference type="Proteomes" id="UP001164733">
    <property type="component" value="Chromosome"/>
</dbReference>
<reference evidence="1" key="1">
    <citation type="submission" date="2021-11" db="EMBL/GenBank/DDBJ databases">
        <title>Clostridia strains as spoilage organisms.</title>
        <authorList>
            <person name="Wambui J."/>
            <person name="Stevens M.J.A."/>
            <person name="Stephan R."/>
        </authorList>
    </citation>
    <scope>NUCLEOTIDE SEQUENCE</scope>
    <source>
        <strain evidence="1">CF009</strain>
    </source>
</reference>
<gene>
    <name evidence="1" type="ORF">LL038_22290</name>
</gene>
<organism evidence="1 2">
    <name type="scientific">Clostridium estertheticum</name>
    <dbReference type="NCBI Taxonomy" id="238834"/>
    <lineage>
        <taxon>Bacteria</taxon>
        <taxon>Bacillati</taxon>
        <taxon>Bacillota</taxon>
        <taxon>Clostridia</taxon>
        <taxon>Eubacteriales</taxon>
        <taxon>Clostridiaceae</taxon>
        <taxon>Clostridium</taxon>
    </lineage>
</organism>
<protein>
    <submittedName>
        <fullName evidence="1">GNAT family N-acetyltransferase</fullName>
    </submittedName>
</protein>
<name>A0AA47I6W0_9CLOT</name>
<evidence type="ECO:0000313" key="2">
    <source>
        <dbReference type="Proteomes" id="UP001164733"/>
    </source>
</evidence>
<evidence type="ECO:0000313" key="1">
    <source>
        <dbReference type="EMBL" id="WAG60235.1"/>
    </source>
</evidence>
<dbReference type="AlphaFoldDB" id="A0AA47I6W0"/>
<accession>A0AA47I6W0</accession>
<proteinExistence type="predicted"/>
<dbReference type="RefSeq" id="WP_216120844.1">
    <property type="nucleotide sequence ID" value="NZ_CP086239.1"/>
</dbReference>